<comment type="cofactor">
    <cofactor evidence="8">
        <name>Mg(2+)</name>
        <dbReference type="ChEBI" id="CHEBI:18420"/>
    </cofactor>
</comment>
<comment type="subcellular location">
    <subcellularLocation>
        <location evidence="8">Cytoplasm</location>
    </subcellularLocation>
</comment>
<keyword evidence="5 8" id="KW-0460">Magnesium</keyword>
<dbReference type="InterPro" id="IPR025877">
    <property type="entry name" value="MobA-like_NTP_Trfase"/>
</dbReference>
<dbReference type="Gene3D" id="3.90.550.10">
    <property type="entry name" value="Spore Coat Polysaccharide Biosynthesis Protein SpsA, Chain A"/>
    <property type="match status" value="1"/>
</dbReference>
<dbReference type="HAMAP" id="MF_00316">
    <property type="entry name" value="MobA"/>
    <property type="match status" value="1"/>
</dbReference>
<dbReference type="CDD" id="cd02503">
    <property type="entry name" value="MobA"/>
    <property type="match status" value="1"/>
</dbReference>
<dbReference type="GO" id="GO:0005737">
    <property type="term" value="C:cytoplasm"/>
    <property type="evidence" value="ECO:0007669"/>
    <property type="project" value="UniProtKB-SubCell"/>
</dbReference>
<evidence type="ECO:0000256" key="8">
    <source>
        <dbReference type="HAMAP-Rule" id="MF_00316"/>
    </source>
</evidence>
<gene>
    <name evidence="8" type="primary">mobA</name>
    <name evidence="10" type="ORF">MTY_0728</name>
</gene>
<reference evidence="10" key="1">
    <citation type="journal article" date="2014" name="Gene">
        <title>Genome-guided analysis of transformation efficiency and carbon dioxide assimilation by Moorella thermoacetica Y72.</title>
        <authorList>
            <person name="Tsukahara K."/>
            <person name="Kita A."/>
            <person name="Nakashimada Y."/>
            <person name="Hoshino T."/>
            <person name="Murakami K."/>
        </authorList>
    </citation>
    <scope>NUCLEOTIDE SEQUENCE [LARGE SCALE GENOMIC DNA]</scope>
    <source>
        <strain evidence="10">Y72</strain>
    </source>
</reference>
<name>A0A0S6UC65_NEOTH</name>
<evidence type="ECO:0000256" key="3">
    <source>
        <dbReference type="ARBA" id="ARBA00022723"/>
    </source>
</evidence>
<accession>A0A0S6UC65</accession>
<comment type="function">
    <text evidence="8">Transfers a GMP moiety from GTP to Mo-molybdopterin (Mo-MPT) cofactor (Moco or molybdenum cofactor) to form Mo-molybdopterin guanine dinucleotide (Mo-MGD) cofactor.</text>
</comment>
<protein>
    <recommendedName>
        <fullName evidence="8">Probable molybdenum cofactor guanylyltransferase</fullName>
        <shortName evidence="8">MoCo guanylyltransferase</shortName>
        <ecNumber evidence="8">2.7.7.77</ecNumber>
    </recommendedName>
    <alternativeName>
        <fullName evidence="8">GTP:molybdopterin guanylyltransferase</fullName>
    </alternativeName>
    <alternativeName>
        <fullName evidence="8">Mo-MPT guanylyltransferase</fullName>
    </alternativeName>
    <alternativeName>
        <fullName evidence="8">Molybdopterin guanylyltransferase</fullName>
    </alternativeName>
    <alternativeName>
        <fullName evidence="8">Molybdopterin-guanine dinucleotide synthase</fullName>
        <shortName evidence="8">MGD synthase</shortName>
    </alternativeName>
</protein>
<evidence type="ECO:0000256" key="5">
    <source>
        <dbReference type="ARBA" id="ARBA00022842"/>
    </source>
</evidence>
<feature type="binding site" evidence="8">
    <location>
        <position position="28"/>
    </location>
    <ligand>
        <name>GTP</name>
        <dbReference type="ChEBI" id="CHEBI:37565"/>
    </ligand>
</feature>
<dbReference type="GO" id="GO:0046872">
    <property type="term" value="F:metal ion binding"/>
    <property type="evidence" value="ECO:0007669"/>
    <property type="project" value="UniProtKB-KW"/>
</dbReference>
<comment type="domain">
    <text evidence="8">The N-terminal domain determines nucleotide recognition and specific binding, while the C-terminal domain determines the specific binding to the target protein.</text>
</comment>
<evidence type="ECO:0000256" key="2">
    <source>
        <dbReference type="ARBA" id="ARBA00022679"/>
    </source>
</evidence>
<dbReference type="GO" id="GO:0005525">
    <property type="term" value="F:GTP binding"/>
    <property type="evidence" value="ECO:0007669"/>
    <property type="project" value="UniProtKB-UniRule"/>
</dbReference>
<keyword evidence="1 8" id="KW-0963">Cytoplasm</keyword>
<evidence type="ECO:0000256" key="7">
    <source>
        <dbReference type="ARBA" id="ARBA00023150"/>
    </source>
</evidence>
<evidence type="ECO:0000256" key="1">
    <source>
        <dbReference type="ARBA" id="ARBA00022490"/>
    </source>
</evidence>
<feature type="binding site" evidence="8">
    <location>
        <position position="73"/>
    </location>
    <ligand>
        <name>GTP</name>
        <dbReference type="ChEBI" id="CHEBI:37565"/>
    </ligand>
</feature>
<dbReference type="EMBL" id="DF238840">
    <property type="protein sequence ID" value="GAF25395.1"/>
    <property type="molecule type" value="Genomic_DNA"/>
</dbReference>
<comment type="caution">
    <text evidence="8">Lacks conserved residue(s) required for the propagation of feature annotation.</text>
</comment>
<feature type="domain" description="MobA-like NTP transferase" evidence="9">
    <location>
        <begin position="13"/>
        <end position="158"/>
    </location>
</feature>
<feature type="binding site" evidence="8">
    <location>
        <position position="102"/>
    </location>
    <ligand>
        <name>Mg(2+)</name>
        <dbReference type="ChEBI" id="CHEBI:18420"/>
    </ligand>
</feature>
<dbReference type="InterPro" id="IPR029044">
    <property type="entry name" value="Nucleotide-diphossugar_trans"/>
</dbReference>
<evidence type="ECO:0000256" key="6">
    <source>
        <dbReference type="ARBA" id="ARBA00023134"/>
    </source>
</evidence>
<dbReference type="PANTHER" id="PTHR19136:SF81">
    <property type="entry name" value="MOLYBDENUM COFACTOR GUANYLYLTRANSFERASE"/>
    <property type="match status" value="1"/>
</dbReference>
<feature type="binding site" evidence="8">
    <location>
        <begin position="16"/>
        <end position="18"/>
    </location>
    <ligand>
        <name>GTP</name>
        <dbReference type="ChEBI" id="CHEBI:37565"/>
    </ligand>
</feature>
<evidence type="ECO:0000259" key="9">
    <source>
        <dbReference type="Pfam" id="PF12804"/>
    </source>
</evidence>
<dbReference type="SUPFAM" id="SSF53448">
    <property type="entry name" value="Nucleotide-diphospho-sugar transferases"/>
    <property type="match status" value="1"/>
</dbReference>
<feature type="binding site" evidence="8">
    <location>
        <position position="102"/>
    </location>
    <ligand>
        <name>GTP</name>
        <dbReference type="ChEBI" id="CHEBI:37565"/>
    </ligand>
</feature>
<comment type="similarity">
    <text evidence="8">Belongs to the MobA family.</text>
</comment>
<evidence type="ECO:0000256" key="4">
    <source>
        <dbReference type="ARBA" id="ARBA00022741"/>
    </source>
</evidence>
<dbReference type="InterPro" id="IPR013482">
    <property type="entry name" value="Molybde_CF_guanTrfase"/>
</dbReference>
<dbReference type="Pfam" id="PF12804">
    <property type="entry name" value="NTP_transf_3"/>
    <property type="match status" value="1"/>
</dbReference>
<proteinExistence type="inferred from homology"/>
<dbReference type="EC" id="2.7.7.77" evidence="8"/>
<dbReference type="GO" id="GO:0006777">
    <property type="term" value="P:Mo-molybdopterin cofactor biosynthetic process"/>
    <property type="evidence" value="ECO:0007669"/>
    <property type="project" value="UniProtKB-KW"/>
</dbReference>
<dbReference type="Proteomes" id="UP000063718">
    <property type="component" value="Unassembled WGS sequence"/>
</dbReference>
<keyword evidence="7 8" id="KW-0501">Molybdenum cofactor biosynthesis</keyword>
<keyword evidence="3 8" id="KW-0479">Metal-binding</keyword>
<keyword evidence="2 8" id="KW-0808">Transferase</keyword>
<dbReference type="GO" id="GO:0061603">
    <property type="term" value="F:molybdenum cofactor guanylyltransferase activity"/>
    <property type="evidence" value="ECO:0007669"/>
    <property type="project" value="UniProtKB-EC"/>
</dbReference>
<sequence>MNKGRWYIMKAGGIILAGGKSSRMGTNKALLHVGAKTMIETIISVLRPLFPEIIVVTNEPELYQHLEVRLVKDIIPAKGPLSGIHAGLSVSPYKYNFVVACDMPFIEPKLISYMVEHADGYDVVVPRAGEYLEPLHAVYSKNCIPFIEDCLKKNVTKIIAFYPEIRLYCLDVEVLRRFGDVTRMFFNLNTPADLAQVSMKKASKDW</sequence>
<organism evidence="10">
    <name type="scientific">Moorella thermoacetica Y72</name>
    <dbReference type="NCBI Taxonomy" id="1325331"/>
    <lineage>
        <taxon>Bacteria</taxon>
        <taxon>Bacillati</taxon>
        <taxon>Bacillota</taxon>
        <taxon>Clostridia</taxon>
        <taxon>Neomoorellales</taxon>
        <taxon>Neomoorellaceae</taxon>
        <taxon>Neomoorella</taxon>
    </lineage>
</organism>
<comment type="catalytic activity">
    <reaction evidence="8">
        <text>Mo-molybdopterin + GTP + H(+) = Mo-molybdopterin guanine dinucleotide + diphosphate</text>
        <dbReference type="Rhea" id="RHEA:34243"/>
        <dbReference type="ChEBI" id="CHEBI:15378"/>
        <dbReference type="ChEBI" id="CHEBI:33019"/>
        <dbReference type="ChEBI" id="CHEBI:37565"/>
        <dbReference type="ChEBI" id="CHEBI:71302"/>
        <dbReference type="ChEBI" id="CHEBI:71310"/>
        <dbReference type="EC" id="2.7.7.77"/>
    </reaction>
</comment>
<evidence type="ECO:0000313" key="10">
    <source>
        <dbReference type="EMBL" id="GAF25395.1"/>
    </source>
</evidence>
<dbReference type="PANTHER" id="PTHR19136">
    <property type="entry name" value="MOLYBDENUM COFACTOR GUANYLYLTRANSFERASE"/>
    <property type="match status" value="1"/>
</dbReference>
<dbReference type="AlphaFoldDB" id="A0A0S6UC65"/>
<keyword evidence="6 8" id="KW-0342">GTP-binding</keyword>
<keyword evidence="4 8" id="KW-0547">Nucleotide-binding</keyword>